<dbReference type="AlphaFoldDB" id="B4K0D9"/>
<gene>
    <name evidence="4" type="primary">Dgri\GH24958</name>
    <name evidence="4" type="ORF">Dgri_GH24958</name>
</gene>
<proteinExistence type="predicted"/>
<evidence type="ECO:0000313" key="5">
    <source>
        <dbReference type="Proteomes" id="UP000001070"/>
    </source>
</evidence>
<reference evidence="4 5" key="1">
    <citation type="journal article" date="2007" name="Nature">
        <title>Evolution of genes and genomes on the Drosophila phylogeny.</title>
        <authorList>
            <consortium name="Drosophila 12 Genomes Consortium"/>
            <person name="Clark A.G."/>
            <person name="Eisen M.B."/>
            <person name="Smith D.R."/>
            <person name="Bergman C.M."/>
            <person name="Oliver B."/>
            <person name="Markow T.A."/>
            <person name="Kaufman T.C."/>
            <person name="Kellis M."/>
            <person name="Gelbart W."/>
            <person name="Iyer V.N."/>
            <person name="Pollard D.A."/>
            <person name="Sackton T.B."/>
            <person name="Larracuente A.M."/>
            <person name="Singh N.D."/>
            <person name="Abad J.P."/>
            <person name="Abt D.N."/>
            <person name="Adryan B."/>
            <person name="Aguade M."/>
            <person name="Akashi H."/>
            <person name="Anderson W.W."/>
            <person name="Aquadro C.F."/>
            <person name="Ardell D.H."/>
            <person name="Arguello R."/>
            <person name="Artieri C.G."/>
            <person name="Barbash D.A."/>
            <person name="Barker D."/>
            <person name="Barsanti P."/>
            <person name="Batterham P."/>
            <person name="Batzoglou S."/>
            <person name="Begun D."/>
            <person name="Bhutkar A."/>
            <person name="Blanco E."/>
            <person name="Bosak S.A."/>
            <person name="Bradley R.K."/>
            <person name="Brand A.D."/>
            <person name="Brent M.R."/>
            <person name="Brooks A.N."/>
            <person name="Brown R.H."/>
            <person name="Butlin R.K."/>
            <person name="Caggese C."/>
            <person name="Calvi B.R."/>
            <person name="Bernardo de Carvalho A."/>
            <person name="Caspi A."/>
            <person name="Castrezana S."/>
            <person name="Celniker S.E."/>
            <person name="Chang J.L."/>
            <person name="Chapple C."/>
            <person name="Chatterji S."/>
            <person name="Chinwalla A."/>
            <person name="Civetta A."/>
            <person name="Clifton S.W."/>
            <person name="Comeron J.M."/>
            <person name="Costello J.C."/>
            <person name="Coyne J.A."/>
            <person name="Daub J."/>
            <person name="David R.G."/>
            <person name="Delcher A.L."/>
            <person name="Delehaunty K."/>
            <person name="Do C.B."/>
            <person name="Ebling H."/>
            <person name="Edwards K."/>
            <person name="Eickbush T."/>
            <person name="Evans J.D."/>
            <person name="Filipski A."/>
            <person name="Findeiss S."/>
            <person name="Freyhult E."/>
            <person name="Fulton L."/>
            <person name="Fulton R."/>
            <person name="Garcia A.C."/>
            <person name="Gardiner A."/>
            <person name="Garfield D.A."/>
            <person name="Garvin B.E."/>
            <person name="Gibson G."/>
            <person name="Gilbert D."/>
            <person name="Gnerre S."/>
            <person name="Godfrey J."/>
            <person name="Good R."/>
            <person name="Gotea V."/>
            <person name="Gravely B."/>
            <person name="Greenberg A.J."/>
            <person name="Griffiths-Jones S."/>
            <person name="Gross S."/>
            <person name="Guigo R."/>
            <person name="Gustafson E.A."/>
            <person name="Haerty W."/>
            <person name="Hahn M.W."/>
            <person name="Halligan D.L."/>
            <person name="Halpern A.L."/>
            <person name="Halter G.M."/>
            <person name="Han M.V."/>
            <person name="Heger A."/>
            <person name="Hillier L."/>
            <person name="Hinrichs A.S."/>
            <person name="Holmes I."/>
            <person name="Hoskins R.A."/>
            <person name="Hubisz M.J."/>
            <person name="Hultmark D."/>
            <person name="Huntley M.A."/>
            <person name="Jaffe D.B."/>
            <person name="Jagadeeshan S."/>
            <person name="Jeck W.R."/>
            <person name="Johnson J."/>
            <person name="Jones C.D."/>
            <person name="Jordan W.C."/>
            <person name="Karpen G.H."/>
            <person name="Kataoka E."/>
            <person name="Keightley P.D."/>
            <person name="Kheradpour P."/>
            <person name="Kirkness E.F."/>
            <person name="Koerich L.B."/>
            <person name="Kristiansen K."/>
            <person name="Kudrna D."/>
            <person name="Kulathinal R.J."/>
            <person name="Kumar S."/>
            <person name="Kwok R."/>
            <person name="Lander E."/>
            <person name="Langley C.H."/>
            <person name="Lapoint R."/>
            <person name="Lazzaro B.P."/>
            <person name="Lee S.J."/>
            <person name="Levesque L."/>
            <person name="Li R."/>
            <person name="Lin C.F."/>
            <person name="Lin M.F."/>
            <person name="Lindblad-Toh K."/>
            <person name="Llopart A."/>
            <person name="Long M."/>
            <person name="Low L."/>
            <person name="Lozovsky E."/>
            <person name="Lu J."/>
            <person name="Luo M."/>
            <person name="Machado C.A."/>
            <person name="Makalowski W."/>
            <person name="Marzo M."/>
            <person name="Matsuda M."/>
            <person name="Matzkin L."/>
            <person name="McAllister B."/>
            <person name="McBride C.S."/>
            <person name="McKernan B."/>
            <person name="McKernan K."/>
            <person name="Mendez-Lago M."/>
            <person name="Minx P."/>
            <person name="Mollenhauer M.U."/>
            <person name="Montooth K."/>
            <person name="Mount S.M."/>
            <person name="Mu X."/>
            <person name="Myers E."/>
            <person name="Negre B."/>
            <person name="Newfeld S."/>
            <person name="Nielsen R."/>
            <person name="Noor M.A."/>
            <person name="O'Grady P."/>
            <person name="Pachter L."/>
            <person name="Papaceit M."/>
            <person name="Parisi M.J."/>
            <person name="Parisi M."/>
            <person name="Parts L."/>
            <person name="Pedersen J.S."/>
            <person name="Pesole G."/>
            <person name="Phillippy A.M."/>
            <person name="Ponting C.P."/>
            <person name="Pop M."/>
            <person name="Porcelli D."/>
            <person name="Powell J.R."/>
            <person name="Prohaska S."/>
            <person name="Pruitt K."/>
            <person name="Puig M."/>
            <person name="Quesneville H."/>
            <person name="Ram K.R."/>
            <person name="Rand D."/>
            <person name="Rasmussen M.D."/>
            <person name="Reed L.K."/>
            <person name="Reenan R."/>
            <person name="Reily A."/>
            <person name="Remington K.A."/>
            <person name="Rieger T.T."/>
            <person name="Ritchie M.G."/>
            <person name="Robin C."/>
            <person name="Rogers Y.H."/>
            <person name="Rohde C."/>
            <person name="Rozas J."/>
            <person name="Rubenfield M.J."/>
            <person name="Ruiz A."/>
            <person name="Russo S."/>
            <person name="Salzberg S.L."/>
            <person name="Sanchez-Gracia A."/>
            <person name="Saranga D.J."/>
            <person name="Sato H."/>
            <person name="Schaeffer S.W."/>
            <person name="Schatz M.C."/>
            <person name="Schlenke T."/>
            <person name="Schwartz R."/>
            <person name="Segarra C."/>
            <person name="Singh R.S."/>
            <person name="Sirot L."/>
            <person name="Sirota M."/>
            <person name="Sisneros N.B."/>
            <person name="Smith C.D."/>
            <person name="Smith T.F."/>
            <person name="Spieth J."/>
            <person name="Stage D.E."/>
            <person name="Stark A."/>
            <person name="Stephan W."/>
            <person name="Strausberg R.L."/>
            <person name="Strempel S."/>
            <person name="Sturgill D."/>
            <person name="Sutton G."/>
            <person name="Sutton G.G."/>
            <person name="Tao W."/>
            <person name="Teichmann S."/>
            <person name="Tobari Y.N."/>
            <person name="Tomimura Y."/>
            <person name="Tsolas J.M."/>
            <person name="Valente V.L."/>
            <person name="Venter E."/>
            <person name="Venter J.C."/>
            <person name="Vicario S."/>
            <person name="Vieira F.G."/>
            <person name="Vilella A.J."/>
            <person name="Villasante A."/>
            <person name="Walenz B."/>
            <person name="Wang J."/>
            <person name="Wasserman M."/>
            <person name="Watts T."/>
            <person name="Wilson D."/>
            <person name="Wilson R.K."/>
            <person name="Wing R.A."/>
            <person name="Wolfner M.F."/>
            <person name="Wong A."/>
            <person name="Wong G.K."/>
            <person name="Wu C.I."/>
            <person name="Wu G."/>
            <person name="Yamamoto D."/>
            <person name="Yang H.P."/>
            <person name="Yang S.P."/>
            <person name="Yorke J.A."/>
            <person name="Yoshida K."/>
            <person name="Zdobnov E."/>
            <person name="Zhang P."/>
            <person name="Zhang Y."/>
            <person name="Zimin A.V."/>
            <person name="Baldwin J."/>
            <person name="Abdouelleil A."/>
            <person name="Abdulkadir J."/>
            <person name="Abebe A."/>
            <person name="Abera B."/>
            <person name="Abreu J."/>
            <person name="Acer S.C."/>
            <person name="Aftuck L."/>
            <person name="Alexander A."/>
            <person name="An P."/>
            <person name="Anderson E."/>
            <person name="Anderson S."/>
            <person name="Arachi H."/>
            <person name="Azer M."/>
            <person name="Bachantsang P."/>
            <person name="Barry A."/>
            <person name="Bayul T."/>
            <person name="Berlin A."/>
            <person name="Bessette D."/>
            <person name="Bloom T."/>
            <person name="Blye J."/>
            <person name="Boguslavskiy L."/>
            <person name="Bonnet C."/>
            <person name="Boukhgalter B."/>
            <person name="Bourzgui I."/>
            <person name="Brown A."/>
            <person name="Cahill P."/>
            <person name="Channer S."/>
            <person name="Cheshatsang Y."/>
            <person name="Chuda L."/>
            <person name="Citroen M."/>
            <person name="Collymore A."/>
            <person name="Cooke P."/>
            <person name="Costello M."/>
            <person name="D'Aco K."/>
            <person name="Daza R."/>
            <person name="De Haan G."/>
            <person name="DeGray S."/>
            <person name="DeMaso C."/>
            <person name="Dhargay N."/>
            <person name="Dooley K."/>
            <person name="Dooley E."/>
            <person name="Doricent M."/>
            <person name="Dorje P."/>
            <person name="Dorjee K."/>
            <person name="Dupes A."/>
            <person name="Elong R."/>
            <person name="Falk J."/>
            <person name="Farina A."/>
            <person name="Faro S."/>
            <person name="Ferguson D."/>
            <person name="Fisher S."/>
            <person name="Foley C.D."/>
            <person name="Franke A."/>
            <person name="Friedrich D."/>
            <person name="Gadbois L."/>
            <person name="Gearin G."/>
            <person name="Gearin C.R."/>
            <person name="Giannoukos G."/>
            <person name="Goode T."/>
            <person name="Graham J."/>
            <person name="Grandbois E."/>
            <person name="Grewal S."/>
            <person name="Gyaltsen K."/>
            <person name="Hafez N."/>
            <person name="Hagos B."/>
            <person name="Hall J."/>
            <person name="Henson C."/>
            <person name="Hollinger A."/>
            <person name="Honan T."/>
            <person name="Huard M.D."/>
            <person name="Hughes L."/>
            <person name="Hurhula B."/>
            <person name="Husby M.E."/>
            <person name="Kamat A."/>
            <person name="Kanga B."/>
            <person name="Kashin S."/>
            <person name="Khazanovich D."/>
            <person name="Kisner P."/>
            <person name="Lance K."/>
            <person name="Lara M."/>
            <person name="Lee W."/>
            <person name="Lennon N."/>
            <person name="Letendre F."/>
            <person name="LeVine R."/>
            <person name="Lipovsky A."/>
            <person name="Liu X."/>
            <person name="Liu J."/>
            <person name="Liu S."/>
            <person name="Lokyitsang T."/>
            <person name="Lokyitsang Y."/>
            <person name="Lubonja R."/>
            <person name="Lui A."/>
            <person name="MacDonald P."/>
            <person name="Magnisalis V."/>
            <person name="Maru K."/>
            <person name="Matthews C."/>
            <person name="McCusker W."/>
            <person name="McDonough S."/>
            <person name="Mehta T."/>
            <person name="Meldrim J."/>
            <person name="Meneus L."/>
            <person name="Mihai O."/>
            <person name="Mihalev A."/>
            <person name="Mihova T."/>
            <person name="Mittelman R."/>
            <person name="Mlenga V."/>
            <person name="Montmayeur A."/>
            <person name="Mulrain L."/>
            <person name="Navidi A."/>
            <person name="Naylor J."/>
            <person name="Negash T."/>
            <person name="Nguyen T."/>
            <person name="Nguyen N."/>
            <person name="Nicol R."/>
            <person name="Norbu C."/>
            <person name="Norbu N."/>
            <person name="Novod N."/>
            <person name="O'Neill B."/>
            <person name="Osman S."/>
            <person name="Markiewicz E."/>
            <person name="Oyono O.L."/>
            <person name="Patti C."/>
            <person name="Phunkhang P."/>
            <person name="Pierre F."/>
            <person name="Priest M."/>
            <person name="Raghuraman S."/>
            <person name="Rege F."/>
            <person name="Reyes R."/>
            <person name="Rise C."/>
            <person name="Rogov P."/>
            <person name="Ross K."/>
            <person name="Ryan E."/>
            <person name="Settipalli S."/>
            <person name="Shea T."/>
            <person name="Sherpa N."/>
            <person name="Shi L."/>
            <person name="Shih D."/>
            <person name="Sparrow T."/>
            <person name="Spaulding J."/>
            <person name="Stalker J."/>
            <person name="Stange-Thomann N."/>
            <person name="Stavropoulos S."/>
            <person name="Stone C."/>
            <person name="Strader C."/>
            <person name="Tesfaye S."/>
            <person name="Thomson T."/>
            <person name="Thoulutsang Y."/>
            <person name="Thoulutsang D."/>
            <person name="Topham K."/>
            <person name="Topping I."/>
            <person name="Tsamla T."/>
            <person name="Vassiliev H."/>
            <person name="Vo A."/>
            <person name="Wangchuk T."/>
            <person name="Wangdi T."/>
            <person name="Weiand M."/>
            <person name="Wilkinson J."/>
            <person name="Wilson A."/>
            <person name="Yadav S."/>
            <person name="Young G."/>
            <person name="Yu Q."/>
            <person name="Zembek L."/>
            <person name="Zhong D."/>
            <person name="Zimmer A."/>
            <person name="Zwirko Z."/>
            <person name="Jaffe D.B."/>
            <person name="Alvarez P."/>
            <person name="Brockman W."/>
            <person name="Butler J."/>
            <person name="Chin C."/>
            <person name="Gnerre S."/>
            <person name="Grabherr M."/>
            <person name="Kleber M."/>
            <person name="Mauceli E."/>
            <person name="MacCallum I."/>
        </authorList>
    </citation>
    <scope>NUCLEOTIDE SEQUENCE [LARGE SCALE GENOMIC DNA]</scope>
    <source>
        <strain evidence="5">Tucson 15287-2541.00</strain>
    </source>
</reference>
<evidence type="ECO:0000313" key="4">
    <source>
        <dbReference type="EMBL" id="EDW05185.1"/>
    </source>
</evidence>
<feature type="region of interest" description="Disordered" evidence="1">
    <location>
        <begin position="79"/>
        <end position="117"/>
    </location>
</feature>
<organism evidence="5">
    <name type="scientific">Drosophila grimshawi</name>
    <name type="common">Hawaiian fruit fly</name>
    <name type="synonym">Idiomyia grimshawi</name>
    <dbReference type="NCBI Taxonomy" id="7222"/>
    <lineage>
        <taxon>Eukaryota</taxon>
        <taxon>Metazoa</taxon>
        <taxon>Ecdysozoa</taxon>
        <taxon>Arthropoda</taxon>
        <taxon>Hexapoda</taxon>
        <taxon>Insecta</taxon>
        <taxon>Pterygota</taxon>
        <taxon>Neoptera</taxon>
        <taxon>Endopterygota</taxon>
        <taxon>Diptera</taxon>
        <taxon>Brachycera</taxon>
        <taxon>Muscomorpha</taxon>
        <taxon>Ephydroidea</taxon>
        <taxon>Drosophilidae</taxon>
        <taxon>Drosophila</taxon>
        <taxon>Hawaiian Drosophila</taxon>
    </lineage>
</organism>
<dbReference type="GO" id="GO:0003824">
    <property type="term" value="F:catalytic activity"/>
    <property type="evidence" value="ECO:0007669"/>
    <property type="project" value="InterPro"/>
</dbReference>
<dbReference type="InterPro" id="IPR031961">
    <property type="entry name" value="DUF4780"/>
</dbReference>
<dbReference type="Proteomes" id="UP000001070">
    <property type="component" value="Unassembled WGS sequence"/>
</dbReference>
<name>B4K0D9_DROGR</name>
<evidence type="ECO:0000259" key="3">
    <source>
        <dbReference type="Pfam" id="PF16012"/>
    </source>
</evidence>
<dbReference type="EMBL" id="CH916422">
    <property type="protein sequence ID" value="EDW05185.1"/>
    <property type="molecule type" value="Genomic_DNA"/>
</dbReference>
<feature type="domain" description="DUF4780" evidence="3">
    <location>
        <begin position="277"/>
        <end position="345"/>
    </location>
</feature>
<dbReference type="STRING" id="7222.B4K0D9"/>
<dbReference type="Pfam" id="PF16012">
    <property type="entry name" value="DUF4780"/>
    <property type="match status" value="1"/>
</dbReference>
<sequence length="562" mass="61243">MFHRLAQVLNPSKNLCVSADDLQAVVQLARNTVSSAYVASSVFLPTVIGKSAVYNVYKAGPKTLPCGTPTLMRRMFDRSPLTSTIKERPSAQRGARLKPDWKRAGKNPDPSDSVVGRQSTCAANLVAGARAKGELPTTSAAAKRFTYADRRKAASILKRQNASTVANPPAEWQNKVVWARKVLPNFCEAPPNKEQSQAKRQRSQEAHGPFAKRAKVQKGRSFADIAKERILIGILDKGNKDGKISRNQWKWVEGALAVQCLKLLSKAPGMLGGTRIPASLKEPDQVLNLLQLCNPSLAIHDWRVVKIEATEGPTNQAVLILNKESLAPIEAAKGELNFGFVSITVKVYKSDAPSGGDPVVCNKTAEQGPPAEIGDTSTLTRGLEALCHELDEDNFTLSDEDDSNNTVMRVESPDVLETTADKPSPHNADNTTVSLELQSAPVRLLSAYMANDSAGPPPDEITRSLVEECEKHRIGLVIGCDANAHHHQWGSTDTNSSELTERISSVEKELFPLQCGNKELTSKIEELNVKTTSLRTEAINWRQSANALVEKSNRNPGECKRL</sequence>
<protein>
    <submittedName>
        <fullName evidence="4">GH24958</fullName>
    </submittedName>
</protein>
<dbReference type="Pfam" id="PF14529">
    <property type="entry name" value="Exo_endo_phos_2"/>
    <property type="match status" value="1"/>
</dbReference>
<dbReference type="Gene3D" id="3.60.10.10">
    <property type="entry name" value="Endonuclease/exonuclease/phosphatase"/>
    <property type="match status" value="1"/>
</dbReference>
<feature type="domain" description="Endonuclease/exonuclease/phosphatase" evidence="2">
    <location>
        <begin position="444"/>
        <end position="522"/>
    </location>
</feature>
<evidence type="ECO:0000259" key="2">
    <source>
        <dbReference type="Pfam" id="PF14529"/>
    </source>
</evidence>
<dbReference type="eggNOG" id="KOG4674">
    <property type="taxonomic scope" value="Eukaryota"/>
</dbReference>
<dbReference type="InParanoid" id="B4K0D9"/>
<evidence type="ECO:0000256" key="1">
    <source>
        <dbReference type="SAM" id="MobiDB-lite"/>
    </source>
</evidence>
<dbReference type="OrthoDB" id="7834189at2759"/>
<feature type="region of interest" description="Disordered" evidence="1">
    <location>
        <begin position="188"/>
        <end position="213"/>
    </location>
</feature>
<accession>B4K0D9</accession>
<dbReference type="SUPFAM" id="SSF56219">
    <property type="entry name" value="DNase I-like"/>
    <property type="match status" value="1"/>
</dbReference>
<keyword evidence="5" id="KW-1185">Reference proteome</keyword>
<dbReference type="InterPro" id="IPR005135">
    <property type="entry name" value="Endo/exonuclease/phosphatase"/>
</dbReference>
<dbReference type="InterPro" id="IPR036691">
    <property type="entry name" value="Endo/exonu/phosph_ase_sf"/>
</dbReference>
<dbReference type="HOGENOM" id="CLU_485082_0_0_1"/>